<dbReference type="Proteomes" id="UP000319848">
    <property type="component" value="Unassembled WGS sequence"/>
</dbReference>
<feature type="signal peptide" evidence="1">
    <location>
        <begin position="1"/>
        <end position="21"/>
    </location>
</feature>
<dbReference type="InterPro" id="IPR036116">
    <property type="entry name" value="FN3_sf"/>
</dbReference>
<keyword evidence="4" id="KW-1185">Reference proteome</keyword>
<evidence type="ECO:0000313" key="4">
    <source>
        <dbReference type="Proteomes" id="UP000319848"/>
    </source>
</evidence>
<protein>
    <submittedName>
        <fullName evidence="3">Lamin tail-like protein</fullName>
    </submittedName>
</protein>
<proteinExistence type="predicted"/>
<dbReference type="SUPFAM" id="SSF49265">
    <property type="entry name" value="Fibronectin type III"/>
    <property type="match status" value="1"/>
</dbReference>
<dbReference type="PROSITE" id="PS51841">
    <property type="entry name" value="LTD"/>
    <property type="match status" value="1"/>
</dbReference>
<dbReference type="RefSeq" id="WP_081709370.1">
    <property type="nucleotide sequence ID" value="NZ_AVBI01000014.1"/>
</dbReference>
<organism evidence="3 4">
    <name type="scientific">Flavobacterium cauense R2A-7</name>
    <dbReference type="NCBI Taxonomy" id="1341154"/>
    <lineage>
        <taxon>Bacteria</taxon>
        <taxon>Pseudomonadati</taxon>
        <taxon>Bacteroidota</taxon>
        <taxon>Flavobacteriia</taxon>
        <taxon>Flavobacteriales</taxon>
        <taxon>Flavobacteriaceae</taxon>
        <taxon>Flavobacterium</taxon>
    </lineage>
</organism>
<dbReference type="SUPFAM" id="SSF81296">
    <property type="entry name" value="E set domains"/>
    <property type="match status" value="1"/>
</dbReference>
<dbReference type="CDD" id="cd00102">
    <property type="entry name" value="IPT"/>
    <property type="match status" value="1"/>
</dbReference>
<dbReference type="Gene3D" id="2.60.40.2700">
    <property type="match status" value="1"/>
</dbReference>
<dbReference type="Pfam" id="PF20009">
    <property type="entry name" value="GEVED"/>
    <property type="match status" value="1"/>
</dbReference>
<dbReference type="InterPro" id="IPR045474">
    <property type="entry name" value="GEVED"/>
</dbReference>
<evidence type="ECO:0000256" key="1">
    <source>
        <dbReference type="SAM" id="SignalP"/>
    </source>
</evidence>
<dbReference type="Pfam" id="PF00932">
    <property type="entry name" value="LTD"/>
    <property type="match status" value="1"/>
</dbReference>
<evidence type="ECO:0000259" key="2">
    <source>
        <dbReference type="PROSITE" id="PS51841"/>
    </source>
</evidence>
<dbReference type="InterPro" id="IPR013783">
    <property type="entry name" value="Ig-like_fold"/>
</dbReference>
<reference evidence="3 4" key="1">
    <citation type="journal article" date="2015" name="Stand. Genomic Sci.">
        <title>Genomic Encyclopedia of Bacterial and Archaeal Type Strains, Phase III: the genomes of soil and plant-associated and newly described type strains.</title>
        <authorList>
            <person name="Whitman W.B."/>
            <person name="Woyke T."/>
            <person name="Klenk H.P."/>
            <person name="Zhou Y."/>
            <person name="Lilburn T.G."/>
            <person name="Beck B.J."/>
            <person name="De Vos P."/>
            <person name="Vandamme P."/>
            <person name="Eisen J.A."/>
            <person name="Garrity G."/>
            <person name="Hugenholtz P."/>
            <person name="Kyrpides N.C."/>
        </authorList>
    </citation>
    <scope>NUCLEOTIDE SEQUENCE [LARGE SCALE GENOMIC DNA]</scope>
    <source>
        <strain evidence="3 4">CGMCC 1.7270</strain>
    </source>
</reference>
<dbReference type="InterPro" id="IPR001322">
    <property type="entry name" value="Lamin_tail_dom"/>
</dbReference>
<dbReference type="Gene3D" id="2.60.40.10">
    <property type="entry name" value="Immunoglobulins"/>
    <property type="match status" value="3"/>
</dbReference>
<gene>
    <name evidence="3" type="ORF">IP98_01519</name>
</gene>
<dbReference type="InterPro" id="IPR014756">
    <property type="entry name" value="Ig_E-set"/>
</dbReference>
<dbReference type="EMBL" id="VLKQ01000006">
    <property type="protein sequence ID" value="TWI12310.1"/>
    <property type="molecule type" value="Genomic_DNA"/>
</dbReference>
<keyword evidence="1" id="KW-0732">Signal</keyword>
<feature type="chain" id="PRO_5021726640" evidence="1">
    <location>
        <begin position="22"/>
        <end position="1727"/>
    </location>
</feature>
<dbReference type="OrthoDB" id="1652165at2"/>
<accession>A0A562LXF4</accession>
<sequence>MKFKLLLLSFLFSATLGWGQASLPLTRTAWDVTPIGWTDSPLDNYLTIFACSGSNGAKFDTTGDLKIVNFNASPNQLTFVVKSNAATTSSLLVEESADGVAYSTVVNLSGSTDLPTTCATRGPYTLNAASRFVRWRFTKGTSNMTMDDVSITASAGCTAAAITGQPSTTVQNLCQSSAATALSVTATGTTLTYQWYSNAANSNVGGTLIAGATSASYTPSTAVAGTLYYYCVVTAACGAPVTSNVSGGVTVNALPAAPPAPTAVANPSCGATTLNVMVPPAGETYYWQGTTSNGVSTTSSTASTYNVATSGTYYVRSRNNTTGCWSAQSSIVMTVNTPISISVHPVSQTANVPATKTFTVTAAGTGLTYQWQFSTDGGTVWNNVSSGTGGTTNSYTTPATTLAMDGYQYHCVVSGAAPCGSVTSNNATLTVNNTAPNNATAVTACYGNTSTVITWTASTGTPPDGYMVFALAGATAPASGTPGNASLYTANSDFSLATVVTPSLGKCVYKGAGTSATITGLTNLSNYSFTVVAYIGAAQTGWSNGINSPGSWRVTNVTVDVPEVSALAASIAGGQSALSWTRPTPTACNEYLVVANQGAVVFTPSGDGSAYTANTVYSGANQVVYKGTGTGVTVTGLTNGLNYCYKVFVRDINSNTWSDGVSVCQTPNLVYCTLTATNTSFEHISNVTVGTDINNNTASSGYANYTAQVANTTIGSGTPISVTITPSYTTDNVYAFVDWNQDGDWLDAGETIPMTYTAVATSFTATGTITPPVTALTGNTRMRVIVVDGTVSNSCNGGANFTYGEVEDYTINVLSACVPTHTVTSFTPTSGPVGTEVTINGTGLTGATVTFSGVNATIVSNTGTQMVVVIPAGATSGMLSVKDSQPCAVDNAYVIITKNNTSCEGAATTTDLIIYDIHDEKTGSGGFITLYNGTAATVDLTNYTLWRTSIHDDGNEIDYANLTGTIAPGALGILKVSVGSCGPASTNGTIDGGFNEDDGIQLRNAAGTVIIDDVDTYPTAPGYYMVRNTGALSARVSYVAADWSTTPLIAGECYPSAGLVLPSSTGTTPIVTAQPTYSPTCGTTSATLTTAGTEGYAGGLTLAYQWYYVAPGSATWTAVTDGGIYSGATTASLTISSVATVVNYQYYCQIRENLATCYTATNAVKIADSNATTWNGTAWSNGVPTVSKLAIINGNYNTAVNGDFECCSLQINATYTLDIKDTDYVLIQNDLTVNGTLEVQNQGSLIMVSDTGVVTNNGTTNVRKMSTLFDKYDYTFWSSPVANAPISIFSQWQTNYIFKLNTAAFRDDNNDSHDDNMDAWVFTPQAEIMSAGRGYAAMGKIAQTFPAQQGAVYSGAVNNGVVTQPIALSLDNTKANDDFNLIGNPYPSAISADAFITANPDISGTLYFWTHEGNIQVAAINPGPMNMNFSPDDFAYYNLAGGTGTRAGLLSGNGNSNAPSGFIASGQGFQVDADAATFVTFNNAMRNKTHINTDFYRDATAGPAPQKDRIWLNLTNSEGIFSQQLIGFFPQATMGVDRGYDGYYTKSPTYAAFYSMIGNTPYKIQGRSAFDVNDRIPLGFRSAYEKTYTVSIGDIQGVLTNQNVYLEDLQLNVIHDLKASNYVFSTPAGEFNNRFVLRFTNNTLGNDDFQSTANSVIIYANQGITVTSSLERIKDVVVYDVLGRLITDKRNVNHKETVLTNVRPTQSALIVKVTLENGQTVTKKVLY</sequence>
<evidence type="ECO:0000313" key="3">
    <source>
        <dbReference type="EMBL" id="TWI12310.1"/>
    </source>
</evidence>
<dbReference type="NCBIfam" id="NF033708">
    <property type="entry name" value="T9SS_Cterm_ChiA"/>
    <property type="match status" value="1"/>
</dbReference>
<name>A0A562LXF4_9FLAO</name>
<comment type="caution">
    <text evidence="3">The sequence shown here is derived from an EMBL/GenBank/DDBJ whole genome shotgun (WGS) entry which is preliminary data.</text>
</comment>
<feature type="domain" description="LTD" evidence="2">
    <location>
        <begin position="900"/>
        <end position="1021"/>
    </location>
</feature>
<dbReference type="STRING" id="1341154.FCR2A7T_12950"/>